<dbReference type="GO" id="GO:0003677">
    <property type="term" value="F:DNA binding"/>
    <property type="evidence" value="ECO:0007669"/>
    <property type="project" value="UniProtKB-KW"/>
</dbReference>
<dbReference type="EMBL" id="CACVBY010000109">
    <property type="protein sequence ID" value="CAA7392462.1"/>
    <property type="molecule type" value="Genomic_DNA"/>
</dbReference>
<feature type="domain" description="DUF4158" evidence="7">
    <location>
        <begin position="10"/>
        <end position="167"/>
    </location>
</feature>
<dbReference type="NCBIfam" id="NF033527">
    <property type="entry name" value="transpos_Tn3"/>
    <property type="match status" value="1"/>
</dbReference>
<dbReference type="InterPro" id="IPR025296">
    <property type="entry name" value="DUF4158"/>
</dbReference>
<organism evidence="8 9">
    <name type="scientific">Chryseobacterium fistulae</name>
    <dbReference type="NCBI Taxonomy" id="2675058"/>
    <lineage>
        <taxon>Bacteria</taxon>
        <taxon>Pseudomonadati</taxon>
        <taxon>Bacteroidota</taxon>
        <taxon>Flavobacteriia</taxon>
        <taxon>Flavobacteriales</taxon>
        <taxon>Weeksellaceae</taxon>
        <taxon>Chryseobacterium group</taxon>
        <taxon>Chryseobacterium</taxon>
    </lineage>
</organism>
<dbReference type="InterPro" id="IPR047653">
    <property type="entry name" value="Tn3-like_transpos"/>
</dbReference>
<dbReference type="Pfam" id="PF01526">
    <property type="entry name" value="DDE_Tnp_Tn3"/>
    <property type="match status" value="1"/>
</dbReference>
<sequence length="1010" mass="119455">MRIDLIPKSQQIEFDSPPKFSLIERRMVFEIPDRLKLYLRKLETPTSIVGFILQYGYFKSSGKFFYVNVFNSEDIEAVCRWNEIDKNMIDWENYHTAIIYRQQEIIRTYFGILSFGKKEKQMAFSEATRLLKKQKRADILFWLLAEYLRSHKIELPTYHALSSLIRESIRKLDYYYSQTISLLLTEPVQNMLDGLLEKEEESFVYTLTRLKNPNETARLRDIRENFKAYLYFKNLYFQIQNLVLQLDLSIEMIEYHAQFVIKSRIFQISRRENKYLMLLCFIIYQYYFLGDLLMEILISTTKEIENSASNETKNILLENQNSNEEDLEHILFASENMAIEVKELIRIRDDYDMKSSEKTRYYQQFTIKNILSDFVEILEPIGRIRKKGLRKEPIFYKVLEEHSHKLQNRVAQLLRNIDFEVSDPLLQNADIEFKKKDGNISETFTAGFLTRDEKKNVKNAKSLPALYKILFTKHLVKGIKSGEVSLIHSFQYRPFGHYLINEANWVQNQYSILEDIGLLEKKQWKKVKSELGFSLQESFQKTYNSINNPENHYVKASKKGKRPRFDTPSSKKKEKQEKEDTKSIFPPENSVPLLEILNTINQRIGFTKAFTHWSKRSITKRPSDMELFAVVMAYGCNIGLSNMAKNTTNMNANTLDTTANWYFSLENIQKANDRVVEYTDKLKLVEFFKKEQQKVHTSSDGQKFYIKTDSIHANYSFKYFGKDKGIVMYCFIDNLHRQFYATAISAGEIESCYVIDGILYSEVIETELHSTDTHGYTELVFAVTYLLGIDFAPRIAKFEEHQLFSMEGVIIPDLDNYDFNVKEINTRNIEQQWDKILHIIATLKLRHTPASTLFKRLNSYSRQNPIYLALRDLGRLVRSKFLLDYMYDHNLRQMVQNQLNKGESANKLAKRIFYGNNGEIKYVSKQEHLQATACKTLIHNIIVCWNYMYLSEKFVETPPENRKEFFEKIKRISPVRWEHFNFYGIFDFSEEALKDSLEFNTEDLFDFEIE</sequence>
<dbReference type="InterPro" id="IPR002513">
    <property type="entry name" value="Tn3_Tnp_DDE_dom"/>
</dbReference>
<evidence type="ECO:0000313" key="9">
    <source>
        <dbReference type="Proteomes" id="UP000445309"/>
    </source>
</evidence>
<dbReference type="AlphaFoldDB" id="A0A6N4XW58"/>
<reference evidence="8 9" key="1">
    <citation type="submission" date="2020-01" db="EMBL/GenBank/DDBJ databases">
        <authorList>
            <person name="Rodrigo-Torres L."/>
            <person name="Arahal R. D."/>
            <person name="Lucena T."/>
        </authorList>
    </citation>
    <scope>NUCLEOTIDE SEQUENCE [LARGE SCALE GENOMIC DNA]</scope>
    <source>
        <strain evidence="8 9">CECT 9393</strain>
    </source>
</reference>
<keyword evidence="4" id="KW-0233">DNA recombination</keyword>
<name>A0A6N4XW58_9FLAO</name>
<accession>A0A6N4XW58</accession>
<keyword evidence="9" id="KW-1185">Reference proteome</keyword>
<evidence type="ECO:0000259" key="7">
    <source>
        <dbReference type="Pfam" id="PF13700"/>
    </source>
</evidence>
<evidence type="ECO:0008006" key="10">
    <source>
        <dbReference type="Google" id="ProtNLM"/>
    </source>
</evidence>
<dbReference type="Proteomes" id="UP000445309">
    <property type="component" value="Unassembled WGS sequence"/>
</dbReference>
<dbReference type="GO" id="GO:0004803">
    <property type="term" value="F:transposase activity"/>
    <property type="evidence" value="ECO:0007669"/>
    <property type="project" value="InterPro"/>
</dbReference>
<feature type="domain" description="Tn3 transposase DDE" evidence="6">
    <location>
        <begin position="595"/>
        <end position="986"/>
    </location>
</feature>
<feature type="region of interest" description="Disordered" evidence="5">
    <location>
        <begin position="548"/>
        <end position="584"/>
    </location>
</feature>
<dbReference type="Pfam" id="PF13700">
    <property type="entry name" value="DUF4158"/>
    <property type="match status" value="1"/>
</dbReference>
<comment type="similarity">
    <text evidence="1">Belongs to the transposase 7 family.</text>
</comment>
<evidence type="ECO:0000256" key="2">
    <source>
        <dbReference type="ARBA" id="ARBA00022578"/>
    </source>
</evidence>
<protein>
    <recommendedName>
        <fullName evidence="10">Tn3 family transposase</fullName>
    </recommendedName>
</protein>
<dbReference type="GO" id="GO:0006313">
    <property type="term" value="P:DNA transposition"/>
    <property type="evidence" value="ECO:0007669"/>
    <property type="project" value="InterPro"/>
</dbReference>
<keyword evidence="2" id="KW-0815">Transposition</keyword>
<dbReference type="RefSeq" id="WP_162074139.1">
    <property type="nucleotide sequence ID" value="NZ_CACVBY010000109.1"/>
</dbReference>
<evidence type="ECO:0000313" key="8">
    <source>
        <dbReference type="EMBL" id="CAA7392462.1"/>
    </source>
</evidence>
<proteinExistence type="inferred from homology"/>
<evidence type="ECO:0000259" key="6">
    <source>
        <dbReference type="Pfam" id="PF01526"/>
    </source>
</evidence>
<keyword evidence="3" id="KW-0238">DNA-binding</keyword>
<evidence type="ECO:0000256" key="3">
    <source>
        <dbReference type="ARBA" id="ARBA00023125"/>
    </source>
</evidence>
<feature type="compositionally biased region" description="Basic and acidic residues" evidence="5">
    <location>
        <begin position="563"/>
        <end position="582"/>
    </location>
</feature>
<evidence type="ECO:0000256" key="5">
    <source>
        <dbReference type="SAM" id="MobiDB-lite"/>
    </source>
</evidence>
<gene>
    <name evidence="8" type="ORF">CHRY9393_03182</name>
</gene>
<evidence type="ECO:0000256" key="4">
    <source>
        <dbReference type="ARBA" id="ARBA00023172"/>
    </source>
</evidence>
<evidence type="ECO:0000256" key="1">
    <source>
        <dbReference type="ARBA" id="ARBA00009402"/>
    </source>
</evidence>